<dbReference type="Proteomes" id="UP000474175">
    <property type="component" value="Unassembled WGS sequence"/>
</dbReference>
<dbReference type="AlphaFoldDB" id="A0A6L9LEF8"/>
<evidence type="ECO:0000313" key="2">
    <source>
        <dbReference type="Proteomes" id="UP000474175"/>
    </source>
</evidence>
<organism evidence="1 2">
    <name type="scientific">Spirosoma terrae</name>
    <dbReference type="NCBI Taxonomy" id="1968276"/>
    <lineage>
        <taxon>Bacteria</taxon>
        <taxon>Pseudomonadati</taxon>
        <taxon>Bacteroidota</taxon>
        <taxon>Cytophagia</taxon>
        <taxon>Cytophagales</taxon>
        <taxon>Cytophagaceae</taxon>
        <taxon>Spirosoma</taxon>
    </lineage>
</organism>
<dbReference type="RefSeq" id="WP_163954876.1">
    <property type="nucleotide sequence ID" value="NZ_JAAFZH010000020.1"/>
</dbReference>
<comment type="caution">
    <text evidence="1">The sequence shown here is derived from an EMBL/GenBank/DDBJ whole genome shotgun (WGS) entry which is preliminary data.</text>
</comment>
<dbReference type="EMBL" id="JAAFZH010000020">
    <property type="protein sequence ID" value="NDU98740.1"/>
    <property type="molecule type" value="Genomic_DNA"/>
</dbReference>
<protein>
    <recommendedName>
        <fullName evidence="3">Bacteriocin</fullName>
    </recommendedName>
</protein>
<reference evidence="1 2" key="1">
    <citation type="submission" date="2020-02" db="EMBL/GenBank/DDBJ databases">
        <title>Draft genome sequence of two Spirosoma agri KCTC 52727 and Spirosoma terrae KCTC 52035.</title>
        <authorList>
            <person name="Rojas J."/>
            <person name="Ambika Manirajan B."/>
            <person name="Suarez C."/>
            <person name="Ratering S."/>
            <person name="Schnell S."/>
        </authorList>
    </citation>
    <scope>NUCLEOTIDE SEQUENCE [LARGE SCALE GENOMIC DNA]</scope>
    <source>
        <strain evidence="1 2">KCTC 52035</strain>
    </source>
</reference>
<keyword evidence="2" id="KW-1185">Reference proteome</keyword>
<gene>
    <name evidence="1" type="ORF">GK108_27900</name>
</gene>
<accession>A0A6L9LEF8</accession>
<evidence type="ECO:0000313" key="1">
    <source>
        <dbReference type="EMBL" id="NDU98740.1"/>
    </source>
</evidence>
<proteinExistence type="predicted"/>
<sequence>MKTFDFSTLGVEELTNQEMINNQGGGDTTSIGNIGGIAIGDLVDVSGNKVLDGSSYLFSGNNFNLSPITDLTAITNFSRS</sequence>
<name>A0A6L9LEF8_9BACT</name>
<evidence type="ECO:0008006" key="3">
    <source>
        <dbReference type="Google" id="ProtNLM"/>
    </source>
</evidence>